<dbReference type="NCBIfam" id="TIGR00104">
    <property type="entry name" value="tRNA_TsaA"/>
    <property type="match status" value="1"/>
</dbReference>
<evidence type="ECO:0000313" key="6">
    <source>
        <dbReference type="Proteomes" id="UP000067626"/>
    </source>
</evidence>
<dbReference type="Pfam" id="PF01980">
    <property type="entry name" value="TrmO_N"/>
    <property type="match status" value="1"/>
</dbReference>
<comment type="similarity">
    <text evidence="2">Belongs to the tRNA methyltransferase O family.</text>
</comment>
<dbReference type="InterPro" id="IPR036413">
    <property type="entry name" value="YaeB-like_sf"/>
</dbReference>
<organism evidence="5 6">
    <name type="scientific">Chondromyces crocatus</name>
    <dbReference type="NCBI Taxonomy" id="52"/>
    <lineage>
        <taxon>Bacteria</taxon>
        <taxon>Pseudomonadati</taxon>
        <taxon>Myxococcota</taxon>
        <taxon>Polyangia</taxon>
        <taxon>Polyangiales</taxon>
        <taxon>Polyangiaceae</taxon>
        <taxon>Chondromyces</taxon>
    </lineage>
</organism>
<dbReference type="PANTHER" id="PTHR12818">
    <property type="entry name" value="TRNA (ADENINE(37)-N6)-METHYLTRANSFERASE"/>
    <property type="match status" value="1"/>
</dbReference>
<accession>A0A0K1E9M9</accession>
<feature type="domain" description="TsaA-like" evidence="4">
    <location>
        <begin position="12"/>
        <end position="148"/>
    </location>
</feature>
<dbReference type="InterPro" id="IPR040372">
    <property type="entry name" value="YaeB-like"/>
</dbReference>
<keyword evidence="1" id="KW-0949">S-adenosyl-L-methionine</keyword>
<dbReference type="InterPro" id="IPR036414">
    <property type="entry name" value="YaeB_N_sf"/>
</dbReference>
<evidence type="ECO:0000313" key="5">
    <source>
        <dbReference type="EMBL" id="AKT37293.1"/>
    </source>
</evidence>
<dbReference type="EMBL" id="CP012159">
    <property type="protein sequence ID" value="AKT37293.1"/>
    <property type="molecule type" value="Genomic_DNA"/>
</dbReference>
<name>A0A0K1E9M9_CHOCO</name>
<evidence type="ECO:0000256" key="2">
    <source>
        <dbReference type="ARBA" id="ARBA00033753"/>
    </source>
</evidence>
<sequence>MPPPIQLPPVQLTPIGIARTPHPDRVSAPRQPYAAQGTPGTIELFPGNHYEHALCDLEGWERIWVVFLFHLNPPGVFRPKVLPPRSAGQRRGVFATRSPHRPNPIGLSVLRLQAVDGLVLHVLDLDLVDGTPVLDIKPYVPWADAFPSSRTGWLAPLAPLAPTAALADDPRNATDLTSSSAAPPSLLHPASLDPEPGFHVTWAPLAAEQAAWLQREHGVGLVTPVDRALSLGPQPHPYRRIKRDGDAFRLAVKDWRIRFRVEGRQVTVERLQSGYRPAQLATSTEPAIVLQAAFVAHFPG</sequence>
<dbReference type="Gene3D" id="2.40.30.70">
    <property type="entry name" value="YaeB-like"/>
    <property type="match status" value="1"/>
</dbReference>
<evidence type="ECO:0000256" key="1">
    <source>
        <dbReference type="ARBA" id="ARBA00022691"/>
    </source>
</evidence>
<keyword evidence="5" id="KW-0808">Transferase</keyword>
<dbReference type="GO" id="GO:0008168">
    <property type="term" value="F:methyltransferase activity"/>
    <property type="evidence" value="ECO:0007669"/>
    <property type="project" value="UniProtKB-KW"/>
</dbReference>
<reference evidence="5 6" key="1">
    <citation type="submission" date="2015-07" db="EMBL/GenBank/DDBJ databases">
        <title>Genome analysis of myxobacterium Chondromyces crocatus Cm c5 reveals a high potential for natural compound synthesis and the genetic basis for the loss of fruiting body formation.</title>
        <authorList>
            <person name="Zaburannyi N."/>
            <person name="Bunk B."/>
            <person name="Maier J."/>
            <person name="Overmann J."/>
            <person name="Mueller R."/>
        </authorList>
    </citation>
    <scope>NUCLEOTIDE SEQUENCE [LARGE SCALE GENOMIC DNA]</scope>
    <source>
        <strain evidence="5 6">Cm c5</strain>
    </source>
</reference>
<dbReference type="AlphaFoldDB" id="A0A0K1E9M9"/>
<dbReference type="PROSITE" id="PS51668">
    <property type="entry name" value="TSAA_2"/>
    <property type="match status" value="1"/>
</dbReference>
<dbReference type="InterPro" id="IPR023370">
    <property type="entry name" value="TrmO-like_N"/>
</dbReference>
<dbReference type="InterPro" id="IPR023368">
    <property type="entry name" value="UPF0066_cons_site"/>
</dbReference>
<dbReference type="PANTHER" id="PTHR12818:SF0">
    <property type="entry name" value="TRNA (ADENINE(37)-N6)-METHYLTRANSFERASE"/>
    <property type="match status" value="1"/>
</dbReference>
<dbReference type="OrthoDB" id="9804309at2"/>
<dbReference type="RefSeq" id="WP_050429682.1">
    <property type="nucleotide sequence ID" value="NZ_CP012159.1"/>
</dbReference>
<dbReference type="STRING" id="52.CMC5_014240"/>
<feature type="region of interest" description="Disordered" evidence="3">
    <location>
        <begin position="168"/>
        <end position="190"/>
    </location>
</feature>
<keyword evidence="6" id="KW-1185">Reference proteome</keyword>
<gene>
    <name evidence="5" type="primary">tsaA</name>
    <name evidence="5" type="ORF">CMC5_014240</name>
</gene>
<dbReference type="Proteomes" id="UP000067626">
    <property type="component" value="Chromosome"/>
</dbReference>
<evidence type="ECO:0000256" key="3">
    <source>
        <dbReference type="SAM" id="MobiDB-lite"/>
    </source>
</evidence>
<dbReference type="SUPFAM" id="SSF118196">
    <property type="entry name" value="YaeB-like"/>
    <property type="match status" value="1"/>
</dbReference>
<proteinExistence type="inferred from homology"/>
<evidence type="ECO:0000259" key="4">
    <source>
        <dbReference type="PROSITE" id="PS51668"/>
    </source>
</evidence>
<dbReference type="CDD" id="cd09281">
    <property type="entry name" value="UPF0066"/>
    <property type="match status" value="1"/>
</dbReference>
<protein>
    <submittedName>
        <fullName evidence="5">tRNA-Thr(GGU) m(6)t(6)A37 methyltransferase TsaA</fullName>
    </submittedName>
</protein>
<dbReference type="PATRIC" id="fig|52.7.peg.1522"/>
<dbReference type="PROSITE" id="PS01318">
    <property type="entry name" value="TSAA_1"/>
    <property type="match status" value="1"/>
</dbReference>
<keyword evidence="5" id="KW-0489">Methyltransferase</keyword>
<dbReference type="KEGG" id="ccro:CMC5_014240"/>
<dbReference type="GO" id="GO:0032259">
    <property type="term" value="P:methylation"/>
    <property type="evidence" value="ECO:0007669"/>
    <property type="project" value="UniProtKB-KW"/>
</dbReference>